<dbReference type="AlphaFoldDB" id="A0A7J5UK96"/>
<dbReference type="Gene3D" id="3.30.70.1060">
    <property type="entry name" value="Dimeric alpha+beta barrel"/>
    <property type="match status" value="1"/>
</dbReference>
<name>A0A7J5UK96_9MICO</name>
<protein>
    <submittedName>
        <fullName evidence="4">Transcription initiation protein</fullName>
    </submittedName>
</protein>
<dbReference type="RefSeq" id="WP_152199723.1">
    <property type="nucleotide sequence ID" value="NZ_VUKF01000001.1"/>
</dbReference>
<evidence type="ECO:0000256" key="1">
    <source>
        <dbReference type="ARBA" id="ARBA00007689"/>
    </source>
</evidence>
<dbReference type="EMBL" id="WHJE01000199">
    <property type="protein sequence ID" value="KAE8762303.1"/>
    <property type="molecule type" value="Genomic_DNA"/>
</dbReference>
<keyword evidence="5" id="KW-1185">Reference proteome</keyword>
<dbReference type="OrthoDB" id="3212458at2"/>
<dbReference type="InterPro" id="IPR005545">
    <property type="entry name" value="YCII"/>
</dbReference>
<comment type="similarity">
    <text evidence="1">Belongs to the YciI family.</text>
</comment>
<sequence length="115" mass="12421">MKYLLLIAVPEAEDRPDDIPPGCGTWSEDTVRRGVMRHTSQLRPHAEARTVRVRDGRPQVSDGPYTEAKEVIAGYALIECDTAEEALEVAAQHPVASYGAVEVRPLLEGSGGPLG</sequence>
<feature type="compositionally biased region" description="Basic and acidic residues" evidence="2">
    <location>
        <begin position="44"/>
        <end position="57"/>
    </location>
</feature>
<dbReference type="Pfam" id="PF03795">
    <property type="entry name" value="YCII"/>
    <property type="match status" value="1"/>
</dbReference>
<evidence type="ECO:0000256" key="2">
    <source>
        <dbReference type="SAM" id="MobiDB-lite"/>
    </source>
</evidence>
<dbReference type="SUPFAM" id="SSF54909">
    <property type="entry name" value="Dimeric alpha+beta barrel"/>
    <property type="match status" value="1"/>
</dbReference>
<dbReference type="InterPro" id="IPR011008">
    <property type="entry name" value="Dimeric_a/b-barrel"/>
</dbReference>
<proteinExistence type="inferred from homology"/>
<evidence type="ECO:0000259" key="3">
    <source>
        <dbReference type="Pfam" id="PF03795"/>
    </source>
</evidence>
<reference evidence="4 5" key="1">
    <citation type="submission" date="2019-10" db="EMBL/GenBank/DDBJ databases">
        <title>Georgenia wutianyii sp. nov. and Georgenia yuyongxinii sp. nov. isolated from plateau pika (Ochotona curzoniae) in the Qinghai-Tibet plateau of China.</title>
        <authorList>
            <person name="Tian Z."/>
        </authorList>
    </citation>
    <scope>NUCLEOTIDE SEQUENCE [LARGE SCALE GENOMIC DNA]</scope>
    <source>
        <strain evidence="4 5">DSM 21501</strain>
    </source>
</reference>
<feature type="domain" description="YCII-related" evidence="3">
    <location>
        <begin position="1"/>
        <end position="108"/>
    </location>
</feature>
<organism evidence="4 5">
    <name type="scientific">Georgenia thermotolerans</name>
    <dbReference type="NCBI Taxonomy" id="527326"/>
    <lineage>
        <taxon>Bacteria</taxon>
        <taxon>Bacillati</taxon>
        <taxon>Actinomycetota</taxon>
        <taxon>Actinomycetes</taxon>
        <taxon>Micrococcales</taxon>
        <taxon>Bogoriellaceae</taxon>
        <taxon>Georgenia</taxon>
    </lineage>
</organism>
<gene>
    <name evidence="4" type="ORF">GB883_20050</name>
</gene>
<dbReference type="PANTHER" id="PTHR35174:SF3">
    <property type="entry name" value="BLL7171 PROTEIN"/>
    <property type="match status" value="1"/>
</dbReference>
<comment type="caution">
    <text evidence="4">The sequence shown here is derived from an EMBL/GenBank/DDBJ whole genome shotgun (WGS) entry which is preliminary data.</text>
</comment>
<evidence type="ECO:0000313" key="5">
    <source>
        <dbReference type="Proteomes" id="UP000451860"/>
    </source>
</evidence>
<evidence type="ECO:0000313" key="4">
    <source>
        <dbReference type="EMBL" id="KAE8762303.1"/>
    </source>
</evidence>
<dbReference type="Proteomes" id="UP000451860">
    <property type="component" value="Unassembled WGS sequence"/>
</dbReference>
<accession>A0A7J5UK96</accession>
<feature type="region of interest" description="Disordered" evidence="2">
    <location>
        <begin position="42"/>
        <end position="64"/>
    </location>
</feature>
<dbReference type="PANTHER" id="PTHR35174">
    <property type="entry name" value="BLL7171 PROTEIN-RELATED"/>
    <property type="match status" value="1"/>
</dbReference>